<evidence type="ECO:0000256" key="6">
    <source>
        <dbReference type="ARBA" id="ARBA00022840"/>
    </source>
</evidence>
<evidence type="ECO:0000256" key="9">
    <source>
        <dbReference type="PROSITE-ProRule" id="PRU10141"/>
    </source>
</evidence>
<feature type="non-terminal residue" evidence="12">
    <location>
        <position position="1"/>
    </location>
</feature>
<evidence type="ECO:0000259" key="11">
    <source>
        <dbReference type="PROSITE" id="PS50011"/>
    </source>
</evidence>
<dbReference type="SUPFAM" id="SSF56112">
    <property type="entry name" value="Protein kinase-like (PK-like)"/>
    <property type="match status" value="1"/>
</dbReference>
<dbReference type="EMBL" id="LWDX02075273">
    <property type="protein sequence ID" value="OEL12945.1"/>
    <property type="molecule type" value="Genomic_DNA"/>
</dbReference>
<comment type="caution">
    <text evidence="12">The sequence shown here is derived from an EMBL/GenBank/DDBJ whole genome shotgun (WGS) entry which is preliminary data.</text>
</comment>
<protein>
    <recommendedName>
        <fullName evidence="1">non-specific serine/threonine protein kinase</fullName>
        <ecNumber evidence="1">2.7.11.1</ecNumber>
    </recommendedName>
</protein>
<comment type="catalytic activity">
    <reaction evidence="8">
        <text>L-seryl-[protein] + ATP = O-phospho-L-seryl-[protein] + ADP + H(+)</text>
        <dbReference type="Rhea" id="RHEA:17989"/>
        <dbReference type="Rhea" id="RHEA-COMP:9863"/>
        <dbReference type="Rhea" id="RHEA-COMP:11604"/>
        <dbReference type="ChEBI" id="CHEBI:15378"/>
        <dbReference type="ChEBI" id="CHEBI:29999"/>
        <dbReference type="ChEBI" id="CHEBI:30616"/>
        <dbReference type="ChEBI" id="CHEBI:83421"/>
        <dbReference type="ChEBI" id="CHEBI:456216"/>
        <dbReference type="EC" id="2.7.11.1"/>
    </reaction>
</comment>
<name>A0A1E5UJH7_9POAL</name>
<dbReference type="PANTHER" id="PTHR27006">
    <property type="entry name" value="PROMASTIGOTE SURFACE ANTIGEN PROTEIN PSA"/>
    <property type="match status" value="1"/>
</dbReference>
<evidence type="ECO:0000256" key="8">
    <source>
        <dbReference type="ARBA" id="ARBA00048679"/>
    </source>
</evidence>
<gene>
    <name evidence="12" type="ORF">BAE44_0026036</name>
</gene>
<dbReference type="PROSITE" id="PS00107">
    <property type="entry name" value="PROTEIN_KINASE_ATP"/>
    <property type="match status" value="1"/>
</dbReference>
<evidence type="ECO:0000313" key="12">
    <source>
        <dbReference type="EMBL" id="OEL12945.1"/>
    </source>
</evidence>
<feature type="binding site" evidence="9">
    <location>
        <position position="37"/>
    </location>
    <ligand>
        <name>ATP</name>
        <dbReference type="ChEBI" id="CHEBI:30616"/>
    </ligand>
</feature>
<keyword evidence="12" id="KW-0675">Receptor</keyword>
<evidence type="ECO:0000256" key="1">
    <source>
        <dbReference type="ARBA" id="ARBA00012513"/>
    </source>
</evidence>
<dbReference type="PANTHER" id="PTHR27006:SF601">
    <property type="entry name" value="PROTEIN KINASE DOMAIN-CONTAINING PROTEIN"/>
    <property type="match status" value="1"/>
</dbReference>
<evidence type="ECO:0000256" key="2">
    <source>
        <dbReference type="ARBA" id="ARBA00022527"/>
    </source>
</evidence>
<keyword evidence="5 12" id="KW-0418">Kinase</keyword>
<keyword evidence="3" id="KW-0808">Transferase</keyword>
<dbReference type="InterPro" id="IPR008271">
    <property type="entry name" value="Ser/Thr_kinase_AS"/>
</dbReference>
<keyword evidence="6 9" id="KW-0067">ATP-binding</keyword>
<evidence type="ECO:0000256" key="4">
    <source>
        <dbReference type="ARBA" id="ARBA00022741"/>
    </source>
</evidence>
<keyword evidence="2 10" id="KW-0723">Serine/threonine-protein kinase</keyword>
<dbReference type="GO" id="GO:0005524">
    <property type="term" value="F:ATP binding"/>
    <property type="evidence" value="ECO:0007669"/>
    <property type="project" value="UniProtKB-UniRule"/>
</dbReference>
<comment type="similarity">
    <text evidence="10">Belongs to the protein kinase superfamily.</text>
</comment>
<dbReference type="PROSITE" id="PS00108">
    <property type="entry name" value="PROTEIN_KINASE_ST"/>
    <property type="match status" value="1"/>
</dbReference>
<keyword evidence="4 9" id="KW-0547">Nucleotide-binding</keyword>
<evidence type="ECO:0000313" key="13">
    <source>
        <dbReference type="Proteomes" id="UP000095767"/>
    </source>
</evidence>
<dbReference type="InterPro" id="IPR017441">
    <property type="entry name" value="Protein_kinase_ATP_BS"/>
</dbReference>
<dbReference type="PROSITE" id="PS50011">
    <property type="entry name" value="PROTEIN_KINASE_DOM"/>
    <property type="match status" value="1"/>
</dbReference>
<dbReference type="InterPro" id="IPR000719">
    <property type="entry name" value="Prot_kinase_dom"/>
</dbReference>
<evidence type="ECO:0000256" key="7">
    <source>
        <dbReference type="ARBA" id="ARBA00047899"/>
    </source>
</evidence>
<dbReference type="Gene3D" id="1.10.510.10">
    <property type="entry name" value="Transferase(Phosphotransferase) domain 1"/>
    <property type="match status" value="1"/>
</dbReference>
<proteinExistence type="inferred from homology"/>
<dbReference type="FunFam" id="1.10.510.10:FF:001023">
    <property type="entry name" value="Os07g0541700 protein"/>
    <property type="match status" value="1"/>
</dbReference>
<keyword evidence="13" id="KW-1185">Reference proteome</keyword>
<evidence type="ECO:0000256" key="10">
    <source>
        <dbReference type="RuleBase" id="RU000304"/>
    </source>
</evidence>
<dbReference type="EC" id="2.7.11.1" evidence="1"/>
<evidence type="ECO:0000256" key="3">
    <source>
        <dbReference type="ARBA" id="ARBA00022679"/>
    </source>
</evidence>
<dbReference type="OrthoDB" id="689907at2759"/>
<dbReference type="AlphaFoldDB" id="A0A1E5UJH7"/>
<sequence length="391" mass="44118">LKNATNDFSDDNLIGQGGSGRVYRGVLQDGLEVAIKKFRQYALLDKHRFYDELILHSKLQHEYIVELLGYGYGVIEREVEMGHKIVRALECHAFFVAEYIPNGDMEKIIDDGDVSWNSRFQLIKGIAEAMRYLHDEHRVVHMDLKPANILLDSNMMPKINDFGLARTFPKNVLVTSKDYTRNLLGTMGYMAPEYLMDGLISFKGDVYAFGVIILRTIGGMCTSEKPSRGALEEWMTDMTWGLISSFFSTSQAWKLWKDEEKLFALFPFLDVPHLTQIKECLKLGLLCIQDNRKKRPSMADAVRVTHGSAGRASRFRAVLPNQNSVRLPASSSKRTSPDCRASSSCSSVEGSITGLQSSELLQFQLSSKQATGKTPLRRVKTQKVKRFMVPA</sequence>
<accession>A0A1E5UJH7</accession>
<dbReference type="Pfam" id="PF00069">
    <property type="entry name" value="Pkinase"/>
    <property type="match status" value="1"/>
</dbReference>
<dbReference type="SMART" id="SM00220">
    <property type="entry name" value="S_TKc"/>
    <property type="match status" value="1"/>
</dbReference>
<dbReference type="InterPro" id="IPR011009">
    <property type="entry name" value="Kinase-like_dom_sf"/>
</dbReference>
<dbReference type="Proteomes" id="UP000095767">
    <property type="component" value="Unassembled WGS sequence"/>
</dbReference>
<dbReference type="Gene3D" id="3.30.200.20">
    <property type="entry name" value="Phosphorylase Kinase, domain 1"/>
    <property type="match status" value="1"/>
</dbReference>
<reference evidence="12 13" key="1">
    <citation type="submission" date="2016-09" db="EMBL/GenBank/DDBJ databases">
        <title>The draft genome of Dichanthelium oligosanthes: A C3 panicoid grass species.</title>
        <authorList>
            <person name="Studer A.J."/>
            <person name="Schnable J.C."/>
            <person name="Brutnell T.P."/>
        </authorList>
    </citation>
    <scope>NUCLEOTIDE SEQUENCE [LARGE SCALE GENOMIC DNA]</scope>
    <source>
        <strain evidence="13">cv. Kellogg 1175</strain>
        <tissue evidence="12">Leaf</tissue>
    </source>
</reference>
<feature type="domain" description="Protein kinase" evidence="11">
    <location>
        <begin position="8"/>
        <end position="309"/>
    </location>
</feature>
<organism evidence="12 13">
    <name type="scientific">Dichanthelium oligosanthes</name>
    <dbReference type="NCBI Taxonomy" id="888268"/>
    <lineage>
        <taxon>Eukaryota</taxon>
        <taxon>Viridiplantae</taxon>
        <taxon>Streptophyta</taxon>
        <taxon>Embryophyta</taxon>
        <taxon>Tracheophyta</taxon>
        <taxon>Spermatophyta</taxon>
        <taxon>Magnoliopsida</taxon>
        <taxon>Liliopsida</taxon>
        <taxon>Poales</taxon>
        <taxon>Poaceae</taxon>
        <taxon>PACMAD clade</taxon>
        <taxon>Panicoideae</taxon>
        <taxon>Panicodae</taxon>
        <taxon>Paniceae</taxon>
        <taxon>Dichantheliinae</taxon>
        <taxon>Dichanthelium</taxon>
    </lineage>
</organism>
<dbReference type="GO" id="GO:0004674">
    <property type="term" value="F:protein serine/threonine kinase activity"/>
    <property type="evidence" value="ECO:0007669"/>
    <property type="project" value="UniProtKB-KW"/>
</dbReference>
<evidence type="ECO:0000256" key="5">
    <source>
        <dbReference type="ARBA" id="ARBA00022777"/>
    </source>
</evidence>
<comment type="catalytic activity">
    <reaction evidence="7">
        <text>L-threonyl-[protein] + ATP = O-phospho-L-threonyl-[protein] + ADP + H(+)</text>
        <dbReference type="Rhea" id="RHEA:46608"/>
        <dbReference type="Rhea" id="RHEA-COMP:11060"/>
        <dbReference type="Rhea" id="RHEA-COMP:11605"/>
        <dbReference type="ChEBI" id="CHEBI:15378"/>
        <dbReference type="ChEBI" id="CHEBI:30013"/>
        <dbReference type="ChEBI" id="CHEBI:30616"/>
        <dbReference type="ChEBI" id="CHEBI:61977"/>
        <dbReference type="ChEBI" id="CHEBI:456216"/>
        <dbReference type="EC" id="2.7.11.1"/>
    </reaction>
</comment>